<keyword evidence="4" id="KW-0175">Coiled coil</keyword>
<keyword evidence="3" id="KW-0597">Phosphoprotein</keyword>
<dbReference type="Gene3D" id="1.10.287.130">
    <property type="match status" value="1"/>
</dbReference>
<keyword evidence="7" id="KW-0418">Kinase</keyword>
<dbReference type="PANTHER" id="PTHR43065">
    <property type="entry name" value="SENSOR HISTIDINE KINASE"/>
    <property type="match status" value="1"/>
</dbReference>
<evidence type="ECO:0000313" key="7">
    <source>
        <dbReference type="EMBL" id="SEK98678.1"/>
    </source>
</evidence>
<feature type="coiled-coil region" evidence="4">
    <location>
        <begin position="239"/>
        <end position="277"/>
    </location>
</feature>
<dbReference type="GO" id="GO:0000155">
    <property type="term" value="F:phosphorelay sensor kinase activity"/>
    <property type="evidence" value="ECO:0007669"/>
    <property type="project" value="InterPro"/>
</dbReference>
<feature type="transmembrane region" description="Helical" evidence="5">
    <location>
        <begin position="167"/>
        <end position="187"/>
    </location>
</feature>
<keyword evidence="5" id="KW-0812">Transmembrane</keyword>
<reference evidence="8" key="1">
    <citation type="submission" date="2016-10" db="EMBL/GenBank/DDBJ databases">
        <authorList>
            <person name="Varghese N."/>
            <person name="Submissions S."/>
        </authorList>
    </citation>
    <scope>NUCLEOTIDE SEQUENCE [LARGE SCALE GENOMIC DNA]</scope>
    <source>
        <strain evidence="8">CGMCC 1.9127</strain>
    </source>
</reference>
<accession>A0A1H7LIJ4</accession>
<evidence type="ECO:0000259" key="6">
    <source>
        <dbReference type="PROSITE" id="PS50109"/>
    </source>
</evidence>
<dbReference type="EC" id="2.7.13.3" evidence="2"/>
<evidence type="ECO:0000256" key="2">
    <source>
        <dbReference type="ARBA" id="ARBA00012438"/>
    </source>
</evidence>
<keyword evidence="7" id="KW-0808">Transferase</keyword>
<feature type="domain" description="Histidine kinase" evidence="6">
    <location>
        <begin position="307"/>
        <end position="537"/>
    </location>
</feature>
<keyword evidence="5" id="KW-0472">Membrane</keyword>
<evidence type="ECO:0000313" key="8">
    <source>
        <dbReference type="Proteomes" id="UP000199297"/>
    </source>
</evidence>
<dbReference type="AlphaFoldDB" id="A0A1H7LIJ4"/>
<keyword evidence="5" id="KW-1133">Transmembrane helix</keyword>
<protein>
    <recommendedName>
        <fullName evidence="2">histidine kinase</fullName>
        <ecNumber evidence="2">2.7.13.3</ecNumber>
    </recommendedName>
</protein>
<evidence type="ECO:0000256" key="4">
    <source>
        <dbReference type="SAM" id="Coils"/>
    </source>
</evidence>
<dbReference type="SUPFAM" id="SSF55874">
    <property type="entry name" value="ATPase domain of HSP90 chaperone/DNA topoisomerase II/histidine kinase"/>
    <property type="match status" value="1"/>
</dbReference>
<name>A0A1H7LIJ4_9GAMM</name>
<gene>
    <name evidence="7" type="ORF">SAMN05216262_104171</name>
</gene>
<organism evidence="7 8">
    <name type="scientific">Colwellia chukchiensis</name>
    <dbReference type="NCBI Taxonomy" id="641665"/>
    <lineage>
        <taxon>Bacteria</taxon>
        <taxon>Pseudomonadati</taxon>
        <taxon>Pseudomonadota</taxon>
        <taxon>Gammaproteobacteria</taxon>
        <taxon>Alteromonadales</taxon>
        <taxon>Colwelliaceae</taxon>
        <taxon>Colwellia</taxon>
    </lineage>
</organism>
<dbReference type="Pfam" id="PF02518">
    <property type="entry name" value="HATPase_c"/>
    <property type="match status" value="1"/>
</dbReference>
<dbReference type="Gene3D" id="3.30.565.10">
    <property type="entry name" value="Histidine kinase-like ATPase, C-terminal domain"/>
    <property type="match status" value="1"/>
</dbReference>
<dbReference type="InterPro" id="IPR005467">
    <property type="entry name" value="His_kinase_dom"/>
</dbReference>
<keyword evidence="8" id="KW-1185">Reference proteome</keyword>
<comment type="catalytic activity">
    <reaction evidence="1">
        <text>ATP + protein L-histidine = ADP + protein N-phospho-L-histidine.</text>
        <dbReference type="EC" id="2.7.13.3"/>
    </reaction>
</comment>
<dbReference type="InterPro" id="IPR003594">
    <property type="entry name" value="HATPase_dom"/>
</dbReference>
<evidence type="ECO:0000256" key="5">
    <source>
        <dbReference type="SAM" id="Phobius"/>
    </source>
</evidence>
<dbReference type="PANTHER" id="PTHR43065:SF47">
    <property type="match status" value="1"/>
</dbReference>
<dbReference type="CDD" id="cd00082">
    <property type="entry name" value="HisKA"/>
    <property type="match status" value="1"/>
</dbReference>
<proteinExistence type="predicted"/>
<dbReference type="STRING" id="641665.GCA_002104455_02835"/>
<dbReference type="InterPro" id="IPR004358">
    <property type="entry name" value="Sig_transdc_His_kin-like_C"/>
</dbReference>
<evidence type="ECO:0000256" key="1">
    <source>
        <dbReference type="ARBA" id="ARBA00000085"/>
    </source>
</evidence>
<dbReference type="EMBL" id="FOBI01000004">
    <property type="protein sequence ID" value="SEK98678.1"/>
    <property type="molecule type" value="Genomic_DNA"/>
</dbReference>
<dbReference type="SMART" id="SM00387">
    <property type="entry name" value="HATPase_c"/>
    <property type="match status" value="1"/>
</dbReference>
<dbReference type="PROSITE" id="PS50109">
    <property type="entry name" value="HIS_KIN"/>
    <property type="match status" value="1"/>
</dbReference>
<dbReference type="InterPro" id="IPR036890">
    <property type="entry name" value="HATPase_C_sf"/>
</dbReference>
<sequence length="537" mass="59966">MLMSKRIWSIRRILLTALVVSMTLLSSISVAIISHQAINSYQTLASSEIKYWANIVSNESQDYIQNAARQALKDNLSISEQIPNLSYLHLYRVNPETEALELFYSYKRNERRSAIPEKSQEVDKLLTPKINANDLEYMQAIEVDGSTIGYVYIQSNTEYLNALSTQLIMISVVVVVVMIIIAILLALRLERVLTAPFPTLTNIMQVTARQKNFQEQCPDMPYLEADMLARNINILFSRVEKHISQLDAAEQQSIEHSQELEDKINQRTVALKESNQELLSTLEKLHQFQGQLVESEKMASLGDMVAGVAHEVNTPIGLGVTASTLLADRLAEIKRAFEDKTLKSSQLKKFLHDGSENIAIIYRNLNRAADLISSFKQVAVDQSSEEVRSFDVKELFNEVFITLGPKLHSLPYVIDIDCPDNLTIASKPGPINQIVINLIMNSIIHGFDGRDEGRISISVMQLGNQLNMQFSDDGVGVNESIKNKVFEPFTTTKRGEGGSGLGLHLVYNLVTQALGGTITLTSEVGHGVNIEINFPID</sequence>
<evidence type="ECO:0000256" key="3">
    <source>
        <dbReference type="ARBA" id="ARBA00022553"/>
    </source>
</evidence>
<dbReference type="PRINTS" id="PR00344">
    <property type="entry name" value="BCTRLSENSOR"/>
</dbReference>
<dbReference type="Proteomes" id="UP000199297">
    <property type="component" value="Unassembled WGS sequence"/>
</dbReference>
<dbReference type="InterPro" id="IPR003661">
    <property type="entry name" value="HisK_dim/P_dom"/>
</dbReference>